<sequence>MRPEFFRYSLRNAFKKIEREKGISSENLTAIALKNLFESVDWINDFRRANWFEDRKKGIDFIIETDVGKIFLQVKSSKTGKENSLKKHPKIPVIIINKNFELEETKKVIMDTLSEQRKLYLEKRLSTQEVS</sequence>
<organism evidence="1 2">
    <name type="scientific">Candidatus Shapirobacteria bacterium CG_4_9_14_0_2_um_filter_39_11</name>
    <dbReference type="NCBI Taxonomy" id="1974478"/>
    <lineage>
        <taxon>Bacteria</taxon>
        <taxon>Candidatus Shapironibacteriota</taxon>
    </lineage>
</organism>
<evidence type="ECO:0000313" key="2">
    <source>
        <dbReference type="Proteomes" id="UP000229816"/>
    </source>
</evidence>
<comment type="caution">
    <text evidence="1">The sequence shown here is derived from an EMBL/GenBank/DDBJ whole genome shotgun (WGS) entry which is preliminary data.</text>
</comment>
<protein>
    <submittedName>
        <fullName evidence="1">Uncharacterized protein</fullName>
    </submittedName>
</protein>
<gene>
    <name evidence="1" type="ORF">CO054_01845</name>
</gene>
<name>A0A2M8ESN6_9BACT</name>
<dbReference type="EMBL" id="PFSF01000038">
    <property type="protein sequence ID" value="PJC28120.1"/>
    <property type="molecule type" value="Genomic_DNA"/>
</dbReference>
<proteinExistence type="predicted"/>
<accession>A0A2M8ESN6</accession>
<reference evidence="2" key="1">
    <citation type="submission" date="2017-09" db="EMBL/GenBank/DDBJ databases">
        <title>Depth-based differentiation of microbial function through sediment-hosted aquifers and enrichment of novel symbionts in the deep terrestrial subsurface.</title>
        <authorList>
            <person name="Probst A.J."/>
            <person name="Ladd B."/>
            <person name="Jarett J.K."/>
            <person name="Geller-Mcgrath D.E."/>
            <person name="Sieber C.M.K."/>
            <person name="Emerson J.B."/>
            <person name="Anantharaman K."/>
            <person name="Thomas B.C."/>
            <person name="Malmstrom R."/>
            <person name="Stieglmeier M."/>
            <person name="Klingl A."/>
            <person name="Woyke T."/>
            <person name="Ryan C.M."/>
            <person name="Banfield J.F."/>
        </authorList>
    </citation>
    <scope>NUCLEOTIDE SEQUENCE [LARGE SCALE GENOMIC DNA]</scope>
</reference>
<dbReference type="Pfam" id="PF09568">
    <property type="entry name" value="RE_MjaI"/>
    <property type="match status" value="1"/>
</dbReference>
<dbReference type="AlphaFoldDB" id="A0A2M8ESN6"/>
<dbReference type="InterPro" id="IPR019068">
    <property type="entry name" value="Restrct_endonuc_II_MjaI"/>
</dbReference>
<dbReference type="Proteomes" id="UP000229816">
    <property type="component" value="Unassembled WGS sequence"/>
</dbReference>
<evidence type="ECO:0000313" key="1">
    <source>
        <dbReference type="EMBL" id="PJC28120.1"/>
    </source>
</evidence>